<evidence type="ECO:0000313" key="15">
    <source>
        <dbReference type="EMBL" id="KFB37295.1"/>
    </source>
</evidence>
<dbReference type="EMBL" id="ATLV01013143">
    <property type="status" value="NOT_ANNOTATED_CDS"/>
    <property type="molecule type" value="Genomic_DNA"/>
</dbReference>
<dbReference type="AlphaFoldDB" id="A0A084VH51"/>
<evidence type="ECO:0000259" key="14">
    <source>
        <dbReference type="Pfam" id="PF04389"/>
    </source>
</evidence>
<evidence type="ECO:0000256" key="3">
    <source>
        <dbReference type="ARBA" id="ARBA00006014"/>
    </source>
</evidence>
<keyword evidence="9" id="KW-0862">Zinc</keyword>
<evidence type="ECO:0000256" key="2">
    <source>
        <dbReference type="ARBA" id="ARBA00004613"/>
    </source>
</evidence>
<dbReference type="PANTHER" id="PTHR12283">
    <property type="entry name" value="GLUTAMINYL-PEPTIDE CYCLOTRANSFERASE"/>
    <property type="match status" value="1"/>
</dbReference>
<protein>
    <recommendedName>
        <fullName evidence="5">Glutaminyl-peptide cyclotransferase</fullName>
        <ecNumber evidence="4">2.3.2.5</ecNumber>
    </recommendedName>
</protein>
<name>A0A084VH51_ANOSI</name>
<proteinExistence type="inferred from homology"/>
<keyword evidence="10" id="KW-1015">Disulfide bond</keyword>
<evidence type="ECO:0000256" key="13">
    <source>
        <dbReference type="SAM" id="SignalP"/>
    </source>
</evidence>
<comment type="function">
    <text evidence="12">Acts as a glutaminyl-peptide cyclotransferase. Responsible for the biosynthesis of pyroglutamyl peptides. Might be more efficient in the conversion of tri and tetrapeptides in vitro. Might have a relative preference for substrates containing hydrophobic amino acids in vitro.</text>
</comment>
<sequence length="340" mass="38515">MPRVHTFLFLIVIAFLHSDAQTGTPKNVQTHPPAIVSTSGLQRLANAPMDNLQQALERLLVERVVGTPGHEAVKDYIIEQMKALGWTVDLDEFDDTAPIVGKQRFTNIVASVNPDAERNLVLACHYDSKYFPGQKFIGATDSAVPCAMLLSIAASLGPLLDTMKDKKDLNLQFIFFDGEEAFHSWSATDSLYGARHLAERWEKEDRLKRMDVLVLLDLLGTPEPNFYSYFAETENWYVQLLSAERRLDELGHLENYSTSSVSPTQRTIAYFKPHSFTAHIEDDHIPFLVRGVPVLHIIPSPFPDVWHKLEDNGDIVDLPTVHNLIRIFRVFIAEYIHLPL</sequence>
<dbReference type="Pfam" id="PF04389">
    <property type="entry name" value="Peptidase_M28"/>
    <property type="match status" value="1"/>
</dbReference>
<evidence type="ECO:0000256" key="12">
    <source>
        <dbReference type="ARBA" id="ARBA00057903"/>
    </source>
</evidence>
<feature type="signal peptide" evidence="13">
    <location>
        <begin position="1"/>
        <end position="20"/>
    </location>
</feature>
<dbReference type="VEuPathDB" id="VectorBase:ASIC004512"/>
<feature type="chain" id="PRO_5001783491" description="Glutaminyl-peptide cyclotransferase" evidence="13">
    <location>
        <begin position="21"/>
        <end position="340"/>
    </location>
</feature>
<dbReference type="OrthoDB" id="3907302at2759"/>
<comment type="catalytic activity">
    <reaction evidence="1">
        <text>N-terminal L-glutaminyl-[peptide] = N-terminal 5-oxo-L-prolyl-[peptide] + NH4(+)</text>
        <dbReference type="Rhea" id="RHEA:23652"/>
        <dbReference type="Rhea" id="RHEA-COMP:11736"/>
        <dbReference type="Rhea" id="RHEA-COMP:11846"/>
        <dbReference type="ChEBI" id="CHEBI:28938"/>
        <dbReference type="ChEBI" id="CHEBI:64722"/>
        <dbReference type="ChEBI" id="CHEBI:87215"/>
        <dbReference type="EC" id="2.3.2.5"/>
    </reaction>
</comment>
<accession>A0A084VH51</accession>
<keyword evidence="8" id="KW-0479">Metal-binding</keyword>
<dbReference type="EnsemblMetazoa" id="ASIC004512-RA">
    <property type="protein sequence ID" value="ASIC004512-PA"/>
    <property type="gene ID" value="ASIC004512"/>
</dbReference>
<dbReference type="EC" id="2.3.2.5" evidence="4"/>
<dbReference type="GO" id="GO:0016603">
    <property type="term" value="F:glutaminyl-peptide cyclotransferase activity"/>
    <property type="evidence" value="ECO:0007669"/>
    <property type="project" value="UniProtKB-EC"/>
</dbReference>
<dbReference type="Gene3D" id="3.40.630.10">
    <property type="entry name" value="Zn peptidases"/>
    <property type="match status" value="1"/>
</dbReference>
<evidence type="ECO:0000256" key="1">
    <source>
        <dbReference type="ARBA" id="ARBA00000001"/>
    </source>
</evidence>
<dbReference type="GO" id="GO:0008270">
    <property type="term" value="F:zinc ion binding"/>
    <property type="evidence" value="ECO:0007669"/>
    <property type="project" value="TreeGrafter"/>
</dbReference>
<keyword evidence="7" id="KW-0808">Transferase</keyword>
<dbReference type="InterPro" id="IPR037457">
    <property type="entry name" value="M28_QC"/>
</dbReference>
<dbReference type="VEuPathDB" id="VectorBase:ASIS013743"/>
<keyword evidence="17" id="KW-1185">Reference proteome</keyword>
<evidence type="ECO:0000256" key="4">
    <source>
        <dbReference type="ARBA" id="ARBA00012012"/>
    </source>
</evidence>
<evidence type="ECO:0000256" key="7">
    <source>
        <dbReference type="ARBA" id="ARBA00022679"/>
    </source>
</evidence>
<evidence type="ECO:0000313" key="17">
    <source>
        <dbReference type="Proteomes" id="UP000030765"/>
    </source>
</evidence>
<dbReference type="InterPro" id="IPR040234">
    <property type="entry name" value="QC/QCL"/>
</dbReference>
<dbReference type="GO" id="GO:0005576">
    <property type="term" value="C:extracellular region"/>
    <property type="evidence" value="ECO:0007669"/>
    <property type="project" value="UniProtKB-SubCell"/>
</dbReference>
<dbReference type="EMBL" id="KE524841">
    <property type="protein sequence ID" value="KFB37295.1"/>
    <property type="molecule type" value="Genomic_DNA"/>
</dbReference>
<dbReference type="SUPFAM" id="SSF53187">
    <property type="entry name" value="Zn-dependent exopeptidases"/>
    <property type="match status" value="1"/>
</dbReference>
<evidence type="ECO:0000256" key="11">
    <source>
        <dbReference type="ARBA" id="ARBA00023315"/>
    </source>
</evidence>
<dbReference type="STRING" id="74873.A0A084VH51"/>
<evidence type="ECO:0000256" key="10">
    <source>
        <dbReference type="ARBA" id="ARBA00023157"/>
    </source>
</evidence>
<feature type="domain" description="Peptidase M28" evidence="14">
    <location>
        <begin position="107"/>
        <end position="329"/>
    </location>
</feature>
<evidence type="ECO:0000256" key="8">
    <source>
        <dbReference type="ARBA" id="ARBA00022723"/>
    </source>
</evidence>
<comment type="similarity">
    <text evidence="3">Belongs to the glutaminyl-peptide cyclotransferase family.</text>
</comment>
<dbReference type="PANTHER" id="PTHR12283:SF6">
    <property type="entry name" value="GLUTAMINYL-PEPTIDE CYCLOTRANSFERASE-RELATED"/>
    <property type="match status" value="1"/>
</dbReference>
<evidence type="ECO:0000256" key="9">
    <source>
        <dbReference type="ARBA" id="ARBA00022833"/>
    </source>
</evidence>
<evidence type="ECO:0000256" key="5">
    <source>
        <dbReference type="ARBA" id="ARBA00016861"/>
    </source>
</evidence>
<keyword evidence="13" id="KW-0732">Signal</keyword>
<dbReference type="InterPro" id="IPR007484">
    <property type="entry name" value="Peptidase_M28"/>
</dbReference>
<keyword evidence="6" id="KW-0964">Secreted</keyword>
<gene>
    <name evidence="15" type="ORF">ZHAS_00004512</name>
</gene>
<reference evidence="15 17" key="1">
    <citation type="journal article" date="2014" name="BMC Genomics">
        <title>Genome sequence of Anopheles sinensis provides insight into genetics basis of mosquito competence for malaria parasites.</title>
        <authorList>
            <person name="Zhou D."/>
            <person name="Zhang D."/>
            <person name="Ding G."/>
            <person name="Shi L."/>
            <person name="Hou Q."/>
            <person name="Ye Y."/>
            <person name="Xu Y."/>
            <person name="Zhou H."/>
            <person name="Xiong C."/>
            <person name="Li S."/>
            <person name="Yu J."/>
            <person name="Hong S."/>
            <person name="Yu X."/>
            <person name="Zou P."/>
            <person name="Chen C."/>
            <person name="Chang X."/>
            <person name="Wang W."/>
            <person name="Lv Y."/>
            <person name="Sun Y."/>
            <person name="Ma L."/>
            <person name="Shen B."/>
            <person name="Zhu C."/>
        </authorList>
    </citation>
    <scope>NUCLEOTIDE SEQUENCE [LARGE SCALE GENOMIC DNA]</scope>
</reference>
<reference evidence="16" key="2">
    <citation type="submission" date="2020-05" db="UniProtKB">
        <authorList>
            <consortium name="EnsemblMetazoa"/>
        </authorList>
    </citation>
    <scope>IDENTIFICATION</scope>
</reference>
<comment type="subcellular location">
    <subcellularLocation>
        <location evidence="2">Secreted</location>
    </subcellularLocation>
</comment>
<evidence type="ECO:0000256" key="6">
    <source>
        <dbReference type="ARBA" id="ARBA00022525"/>
    </source>
</evidence>
<evidence type="ECO:0000313" key="16">
    <source>
        <dbReference type="EnsemblMetazoa" id="ASIC004512-PA"/>
    </source>
</evidence>
<dbReference type="Proteomes" id="UP000030765">
    <property type="component" value="Unassembled WGS sequence"/>
</dbReference>
<dbReference type="OMA" id="THWAYQK"/>
<dbReference type="FunFam" id="3.40.630.10:FF:000029">
    <property type="entry name" value="Glutaminyl-peptide cyclotransferase"/>
    <property type="match status" value="1"/>
</dbReference>
<dbReference type="CDD" id="cd03880">
    <property type="entry name" value="M28_QC_like"/>
    <property type="match status" value="1"/>
</dbReference>
<keyword evidence="11" id="KW-0012">Acyltransferase</keyword>
<organism evidence="15">
    <name type="scientific">Anopheles sinensis</name>
    <name type="common">Mosquito</name>
    <dbReference type="NCBI Taxonomy" id="74873"/>
    <lineage>
        <taxon>Eukaryota</taxon>
        <taxon>Metazoa</taxon>
        <taxon>Ecdysozoa</taxon>
        <taxon>Arthropoda</taxon>
        <taxon>Hexapoda</taxon>
        <taxon>Insecta</taxon>
        <taxon>Pterygota</taxon>
        <taxon>Neoptera</taxon>
        <taxon>Endopterygota</taxon>
        <taxon>Diptera</taxon>
        <taxon>Nematocera</taxon>
        <taxon>Culicoidea</taxon>
        <taxon>Culicidae</taxon>
        <taxon>Anophelinae</taxon>
        <taxon>Anopheles</taxon>
    </lineage>
</organism>